<dbReference type="RefSeq" id="WP_184668893.1">
    <property type="nucleotide sequence ID" value="NZ_BAABAI010000001.1"/>
</dbReference>
<organism evidence="1 2">
    <name type="scientific">Saccharothrix violaceirubra</name>
    <dbReference type="NCBI Taxonomy" id="413306"/>
    <lineage>
        <taxon>Bacteria</taxon>
        <taxon>Bacillati</taxon>
        <taxon>Actinomycetota</taxon>
        <taxon>Actinomycetes</taxon>
        <taxon>Pseudonocardiales</taxon>
        <taxon>Pseudonocardiaceae</taxon>
        <taxon>Saccharothrix</taxon>
    </lineage>
</organism>
<dbReference type="Pfam" id="PF14430">
    <property type="entry name" value="Imm1"/>
    <property type="match status" value="1"/>
</dbReference>
<evidence type="ECO:0000313" key="1">
    <source>
        <dbReference type="EMBL" id="MBB4965389.1"/>
    </source>
</evidence>
<reference evidence="1 2" key="1">
    <citation type="submission" date="2020-08" db="EMBL/GenBank/DDBJ databases">
        <title>Sequencing the genomes of 1000 actinobacteria strains.</title>
        <authorList>
            <person name="Klenk H.-P."/>
        </authorList>
    </citation>
    <scope>NUCLEOTIDE SEQUENCE [LARGE SCALE GENOMIC DNA]</scope>
    <source>
        <strain evidence="1 2">DSM 45084</strain>
    </source>
</reference>
<gene>
    <name evidence="1" type="ORF">F4559_002748</name>
</gene>
<proteinExistence type="predicted"/>
<dbReference type="AlphaFoldDB" id="A0A7W7WVJ2"/>
<comment type="caution">
    <text evidence="1">The sequence shown here is derived from an EMBL/GenBank/DDBJ whole genome shotgun (WGS) entry which is preliminary data.</text>
</comment>
<protein>
    <recommendedName>
        <fullName evidence="3">Immunity protein Imm1</fullName>
    </recommendedName>
</protein>
<evidence type="ECO:0008006" key="3">
    <source>
        <dbReference type="Google" id="ProtNLM"/>
    </source>
</evidence>
<dbReference type="EMBL" id="JACHJS010000001">
    <property type="protein sequence ID" value="MBB4965389.1"/>
    <property type="molecule type" value="Genomic_DNA"/>
</dbReference>
<dbReference type="InterPro" id="IPR025680">
    <property type="entry name" value="DddI"/>
</dbReference>
<dbReference type="Proteomes" id="UP000542674">
    <property type="component" value="Unassembled WGS sequence"/>
</dbReference>
<keyword evidence="2" id="KW-1185">Reference proteome</keyword>
<name>A0A7W7WVJ2_9PSEU</name>
<accession>A0A7W7WVJ2</accession>
<sequence length="142" mass="16064">MTHLEAVYHNDRPVSVLRDREDVARFVQELLAADWEHSAATVHAVDPDHRKEFPDHELTIGVDPDTGMGGLRYTNDEGTWYSRGDRTNRGGVVYVYFDTGHDFPADSEVRLHLIHDALDELLGTGGQRPHCVAWQEATDQLD</sequence>
<evidence type="ECO:0000313" key="2">
    <source>
        <dbReference type="Proteomes" id="UP000542674"/>
    </source>
</evidence>